<protein>
    <submittedName>
        <fullName evidence="2">Uncharacterized protein</fullName>
    </submittedName>
</protein>
<evidence type="ECO:0000313" key="2">
    <source>
        <dbReference type="EMBL" id="SUD47785.1"/>
    </source>
</evidence>
<sequence>MDVVKDLDIRTATVRGDSGAGLGAHRDTYVAVRPPTRRHALEVMGLMLCGTVAAIGAATGAAVLVIPGLAGALMLGVRLLCELTRSAYVHGRDRDTRLELYDGGCVAVVGGRARTIRYDTATVRRAVTGDADHHVPDRTAHAYTVTDTGGDPIVLRHTIDHPEQWGPEIDRAVTEAQLPRALATLESGGRLDFAPFWMTSTEIGVDHRAVSWARVSGIVVHKGWVSVRIRGESLPLDSLPADVVGNFTLFRTLAERMRSATATRA</sequence>
<dbReference type="Proteomes" id="UP000255467">
    <property type="component" value="Unassembled WGS sequence"/>
</dbReference>
<proteinExistence type="predicted"/>
<evidence type="ECO:0000256" key="1">
    <source>
        <dbReference type="SAM" id="Phobius"/>
    </source>
</evidence>
<keyword evidence="3" id="KW-1185">Reference proteome</keyword>
<accession>A0A379JH37</accession>
<organism evidence="2 3">
    <name type="scientific">Nocardia otitidiscaviarum</name>
    <dbReference type="NCBI Taxonomy" id="1823"/>
    <lineage>
        <taxon>Bacteria</taxon>
        <taxon>Bacillati</taxon>
        <taxon>Actinomycetota</taxon>
        <taxon>Actinomycetes</taxon>
        <taxon>Mycobacteriales</taxon>
        <taxon>Nocardiaceae</taxon>
        <taxon>Nocardia</taxon>
    </lineage>
</organism>
<dbReference type="OrthoDB" id="4523591at2"/>
<gene>
    <name evidence="2" type="ORF">NCTC1934_05109</name>
</gene>
<dbReference type="Pfam" id="PF20226">
    <property type="entry name" value="DUF6585"/>
    <property type="match status" value="1"/>
</dbReference>
<evidence type="ECO:0000313" key="3">
    <source>
        <dbReference type="Proteomes" id="UP000255467"/>
    </source>
</evidence>
<keyword evidence="1" id="KW-0472">Membrane</keyword>
<dbReference type="EMBL" id="UGRY01000003">
    <property type="protein sequence ID" value="SUD47785.1"/>
    <property type="molecule type" value="Genomic_DNA"/>
</dbReference>
<dbReference type="InterPro" id="IPR046492">
    <property type="entry name" value="DUF6585"/>
</dbReference>
<feature type="transmembrane region" description="Helical" evidence="1">
    <location>
        <begin position="43"/>
        <end position="76"/>
    </location>
</feature>
<name>A0A379JH37_9NOCA</name>
<dbReference type="RefSeq" id="WP_039819268.1">
    <property type="nucleotide sequence ID" value="NZ_UGRY01000003.1"/>
</dbReference>
<keyword evidence="1" id="KW-1133">Transmembrane helix</keyword>
<dbReference type="AlphaFoldDB" id="A0A379JH37"/>
<reference evidence="2 3" key="1">
    <citation type="submission" date="2018-06" db="EMBL/GenBank/DDBJ databases">
        <authorList>
            <consortium name="Pathogen Informatics"/>
            <person name="Doyle S."/>
        </authorList>
    </citation>
    <scope>NUCLEOTIDE SEQUENCE [LARGE SCALE GENOMIC DNA]</scope>
    <source>
        <strain evidence="2 3">NCTC1934</strain>
    </source>
</reference>
<keyword evidence="1" id="KW-0812">Transmembrane</keyword>
<dbReference type="STRING" id="1406858.GCA_000710895_01915"/>